<evidence type="ECO:0000256" key="5">
    <source>
        <dbReference type="ARBA" id="ARBA00022692"/>
    </source>
</evidence>
<evidence type="ECO:0000256" key="4">
    <source>
        <dbReference type="ARBA" id="ARBA00022614"/>
    </source>
</evidence>
<evidence type="ECO:0000256" key="6">
    <source>
        <dbReference type="ARBA" id="ARBA00022729"/>
    </source>
</evidence>
<feature type="domain" description="Disease resistance R13L4/SHOC-2-like LRR" evidence="12">
    <location>
        <begin position="315"/>
        <end position="534"/>
    </location>
</feature>
<dbReference type="Pfam" id="PF23598">
    <property type="entry name" value="LRR_14"/>
    <property type="match status" value="1"/>
</dbReference>
<evidence type="ECO:0000313" key="13">
    <source>
        <dbReference type="EnsemblPlants" id="Kaladp0048s0149.1.v1.1.CDS.1"/>
    </source>
</evidence>
<accession>A0A7N0TWZ3</accession>
<dbReference type="Pfam" id="PF13855">
    <property type="entry name" value="LRR_8"/>
    <property type="match status" value="1"/>
</dbReference>
<keyword evidence="10" id="KW-0325">Glycoprotein</keyword>
<evidence type="ECO:0000256" key="11">
    <source>
        <dbReference type="SAM" id="Phobius"/>
    </source>
</evidence>
<reference evidence="13" key="1">
    <citation type="submission" date="2021-01" db="UniProtKB">
        <authorList>
            <consortium name="EnsemblPlants"/>
        </authorList>
    </citation>
    <scope>IDENTIFICATION</scope>
</reference>
<keyword evidence="9 11" id="KW-0472">Membrane</keyword>
<dbReference type="Proteomes" id="UP000594263">
    <property type="component" value="Unplaced"/>
</dbReference>
<dbReference type="InterPro" id="IPR001611">
    <property type="entry name" value="Leu-rich_rpt"/>
</dbReference>
<organism evidence="13 14">
    <name type="scientific">Kalanchoe fedtschenkoi</name>
    <name type="common">Lavender scallops</name>
    <name type="synonym">South American air plant</name>
    <dbReference type="NCBI Taxonomy" id="63787"/>
    <lineage>
        <taxon>Eukaryota</taxon>
        <taxon>Viridiplantae</taxon>
        <taxon>Streptophyta</taxon>
        <taxon>Embryophyta</taxon>
        <taxon>Tracheophyta</taxon>
        <taxon>Spermatophyta</taxon>
        <taxon>Magnoliopsida</taxon>
        <taxon>eudicotyledons</taxon>
        <taxon>Gunneridae</taxon>
        <taxon>Pentapetalae</taxon>
        <taxon>Saxifragales</taxon>
        <taxon>Crassulaceae</taxon>
        <taxon>Kalanchoe</taxon>
    </lineage>
</organism>
<dbReference type="InterPro" id="IPR055414">
    <property type="entry name" value="LRR_R13L4/SHOC2-like"/>
</dbReference>
<evidence type="ECO:0000256" key="1">
    <source>
        <dbReference type="ARBA" id="ARBA00004251"/>
    </source>
</evidence>
<dbReference type="Pfam" id="PF00560">
    <property type="entry name" value="LRR_1"/>
    <property type="match status" value="4"/>
</dbReference>
<keyword evidence="6" id="KW-0732">Signal</keyword>
<keyword evidence="7" id="KW-0677">Repeat</keyword>
<dbReference type="SUPFAM" id="SSF52058">
    <property type="entry name" value="L domain-like"/>
    <property type="match status" value="2"/>
</dbReference>
<evidence type="ECO:0000256" key="3">
    <source>
        <dbReference type="ARBA" id="ARBA00022475"/>
    </source>
</evidence>
<dbReference type="SMART" id="SM00369">
    <property type="entry name" value="LRR_TYP"/>
    <property type="match status" value="8"/>
</dbReference>
<evidence type="ECO:0000259" key="12">
    <source>
        <dbReference type="Pfam" id="PF23598"/>
    </source>
</evidence>
<dbReference type="InterPro" id="IPR032675">
    <property type="entry name" value="LRR_dom_sf"/>
</dbReference>
<keyword evidence="5 11" id="KW-0812">Transmembrane</keyword>
<dbReference type="Gene3D" id="3.80.10.10">
    <property type="entry name" value="Ribonuclease Inhibitor"/>
    <property type="match status" value="5"/>
</dbReference>
<evidence type="ECO:0000256" key="9">
    <source>
        <dbReference type="ARBA" id="ARBA00023136"/>
    </source>
</evidence>
<dbReference type="FunFam" id="3.80.10.10:FF:000095">
    <property type="entry name" value="LRR receptor-like serine/threonine-protein kinase GSO1"/>
    <property type="match status" value="1"/>
</dbReference>
<evidence type="ECO:0000256" key="2">
    <source>
        <dbReference type="ARBA" id="ARBA00009592"/>
    </source>
</evidence>
<evidence type="ECO:0000256" key="7">
    <source>
        <dbReference type="ARBA" id="ARBA00022737"/>
    </source>
</evidence>
<keyword evidence="4" id="KW-0433">Leucine-rich repeat</keyword>
<dbReference type="FunFam" id="3.80.10.10:FF:000213">
    <property type="entry name" value="Tyrosine-sulfated glycopeptide receptor 1"/>
    <property type="match status" value="1"/>
</dbReference>
<comment type="subcellular location">
    <subcellularLocation>
        <location evidence="1">Cell membrane</location>
        <topology evidence="1">Single-pass type I membrane protein</topology>
    </subcellularLocation>
</comment>
<protein>
    <recommendedName>
        <fullName evidence="12">Disease resistance R13L4/SHOC-2-like LRR domain-containing protein</fullName>
    </recommendedName>
</protein>
<dbReference type="InterPro" id="IPR046956">
    <property type="entry name" value="RLP23-like"/>
</dbReference>
<sequence>MTVVLFTGQRSEVHINCHQRKLWMPSIQIQVYLPSSIMAPTSSYLYHVYALCLLCLLGLDEATGQCLEHQKSLLLKLNRSLTTHYDTGADYVTRLAKRDSTGDCCSWPRVTCSPHGYVTGLDLSSEGTYNEFKLNYSSPLFDLHYLTSLNLAGNKFHFSTSAGFGRLVNLMHLDLSYSLITGPFPFEISNLTRLVTLDMSNNVYLEDMPGPRSLWVDSFSLRALVGNLSQLMQLRLESVYLENDWSEAVSSLLHLQELSLRNCWLSGPIHASFQNLTSLSIIDLTGNNLFVPFPKWFSSFKNITSLGMGECGFSGKIPDDLGDLKMLSTLDLHKSDLEGVIPKSLAKLTGLTHLDLSGNKLSGSVPSFSACKNLTYLSLSNNQLSGSLISTNWNELSKLVDIHLDHNHLSGSIPVSLCGIPSLRYLQLSYNHFTNFTNEQAIITSYSSQLEHLNLENNNLHGPFPAFIFELQSLTDLILSYNHIGGTLRFDALQQLKNLTYLDLSYNNITVEFEEESLTFPRLSGLKLASCNLKAFPKLAGISDLEFWDLDFSANRITGHIPDWTWNAFHDGSLGYLNLSHNQLQAFESAAGDSVAWIIDLSSNELQGSIPQFPSARYLDLSGNSFNASVFSSIHESYATNYFSLANNSLHGNIPESVCNAESTALDMSNNFLCGELPQCLTQIPNSKLLNFMNNNFTGLIPDTFPITCTLEYLNLNGNSFHGAVPKSLKRCAGLKALDLGNNQLHGEFPCWMSEPHVLVLKSNMFYGSILCPNVSANWSHLQIIDIASNNFSGSLPSRQLLEWRSMMVNEDSNSQLQVIYDPEYMSLYIGLFGYHITVTLTVKGTERKLPTISTAFNLIDFSDNAFEGPVPDELGHLKALHLLNMSYNRLTGQIPASLGSMRNLESLDLAKNELSGKIPFALANLTSLAVLNLSFNRLEGMIPTGPQFQTFTEASFMHNKGLRGFPLSTSCAKGAELDRSAAKPSLEVEWEVMISAEVGYAVGMGFVIMPLIFWPRWRVRYYEFLEKSFKRILCRRT</sequence>
<dbReference type="SMART" id="SM00365">
    <property type="entry name" value="LRR_SD22"/>
    <property type="match status" value="4"/>
</dbReference>
<evidence type="ECO:0000256" key="10">
    <source>
        <dbReference type="ARBA" id="ARBA00023180"/>
    </source>
</evidence>
<evidence type="ECO:0000256" key="8">
    <source>
        <dbReference type="ARBA" id="ARBA00022989"/>
    </source>
</evidence>
<dbReference type="Gramene" id="Kaladp0048s0149.1.v1.1">
    <property type="protein sequence ID" value="Kaladp0048s0149.1.v1.1.CDS.1"/>
    <property type="gene ID" value="Kaladp0048s0149.v1.1"/>
</dbReference>
<proteinExistence type="inferred from homology"/>
<feature type="transmembrane region" description="Helical" evidence="11">
    <location>
        <begin position="999"/>
        <end position="1018"/>
    </location>
</feature>
<dbReference type="AlphaFoldDB" id="A0A7N0TWZ3"/>
<dbReference type="GO" id="GO:0005886">
    <property type="term" value="C:plasma membrane"/>
    <property type="evidence" value="ECO:0007669"/>
    <property type="project" value="UniProtKB-SubCell"/>
</dbReference>
<comment type="similarity">
    <text evidence="2">Belongs to the RLP family.</text>
</comment>
<dbReference type="SUPFAM" id="SSF52047">
    <property type="entry name" value="RNI-like"/>
    <property type="match status" value="1"/>
</dbReference>
<dbReference type="PANTHER" id="PTHR48061:SF2">
    <property type="entry name" value="RECEPTOR LIKE PROTEIN 30-LIKE"/>
    <property type="match status" value="1"/>
</dbReference>
<dbReference type="InterPro" id="IPR003591">
    <property type="entry name" value="Leu-rich_rpt_typical-subtyp"/>
</dbReference>
<dbReference type="PANTHER" id="PTHR48061">
    <property type="entry name" value="LEUCINE-RICH REPEAT RECEPTOR PROTEIN KINASE EMS1-LIKE-RELATED"/>
    <property type="match status" value="1"/>
</dbReference>
<keyword evidence="14" id="KW-1185">Reference proteome</keyword>
<name>A0A7N0TWZ3_KALFE</name>
<dbReference type="PRINTS" id="PR00019">
    <property type="entry name" value="LEURICHRPT"/>
</dbReference>
<dbReference type="EnsemblPlants" id="Kaladp0048s0149.1.v1.1">
    <property type="protein sequence ID" value="Kaladp0048s0149.1.v1.1.CDS.1"/>
    <property type="gene ID" value="Kaladp0048s0149.v1.1"/>
</dbReference>
<keyword evidence="8 11" id="KW-1133">Transmembrane helix</keyword>
<dbReference type="PROSITE" id="PS51450">
    <property type="entry name" value="LRR"/>
    <property type="match status" value="2"/>
</dbReference>
<dbReference type="OMA" id="TTNWEML"/>
<evidence type="ECO:0000313" key="14">
    <source>
        <dbReference type="Proteomes" id="UP000594263"/>
    </source>
</evidence>
<keyword evidence="3" id="KW-1003">Cell membrane</keyword>